<evidence type="ECO:0000256" key="5">
    <source>
        <dbReference type="ARBA" id="ARBA00022707"/>
    </source>
</evidence>
<dbReference type="Gene3D" id="3.40.50.300">
    <property type="entry name" value="P-loop containing nucleotide triphosphate hydrolases"/>
    <property type="match status" value="1"/>
</dbReference>
<accession>A0A4D6KIA4</accession>
<proteinExistence type="inferred from homology"/>
<evidence type="ECO:0000256" key="14">
    <source>
        <dbReference type="PIRSR" id="PIRSR606689-1"/>
    </source>
</evidence>
<evidence type="ECO:0000313" key="20">
    <source>
        <dbReference type="Proteomes" id="UP000501690"/>
    </source>
</evidence>
<feature type="region of interest" description="Disordered" evidence="17">
    <location>
        <begin position="59"/>
        <end position="80"/>
    </location>
</feature>
<organism evidence="19 20">
    <name type="scientific">Vigna unguiculata</name>
    <name type="common">Cowpea</name>
    <dbReference type="NCBI Taxonomy" id="3917"/>
    <lineage>
        <taxon>Eukaryota</taxon>
        <taxon>Viridiplantae</taxon>
        <taxon>Streptophyta</taxon>
        <taxon>Embryophyta</taxon>
        <taxon>Tracheophyta</taxon>
        <taxon>Spermatophyta</taxon>
        <taxon>Magnoliopsida</taxon>
        <taxon>eudicotyledons</taxon>
        <taxon>Gunneridae</taxon>
        <taxon>Pentapetalae</taxon>
        <taxon>rosids</taxon>
        <taxon>fabids</taxon>
        <taxon>Fabales</taxon>
        <taxon>Fabaceae</taxon>
        <taxon>Papilionoideae</taxon>
        <taxon>50 kb inversion clade</taxon>
        <taxon>NPAAA clade</taxon>
        <taxon>indigoferoid/millettioid clade</taxon>
        <taxon>Phaseoleae</taxon>
        <taxon>Vigna</taxon>
    </lineage>
</organism>
<dbReference type="CDD" id="cd16789">
    <property type="entry name" value="mRING-HC-C3HC5_MGRN1-like"/>
    <property type="match status" value="1"/>
</dbReference>
<evidence type="ECO:0000256" key="1">
    <source>
        <dbReference type="ARBA" id="ARBA00000900"/>
    </source>
</evidence>
<name>A0A4D6KIA4_VIGUN</name>
<evidence type="ECO:0000256" key="2">
    <source>
        <dbReference type="ARBA" id="ARBA00004906"/>
    </source>
</evidence>
<dbReference type="GO" id="GO:0061630">
    <property type="term" value="F:ubiquitin protein ligase activity"/>
    <property type="evidence" value="ECO:0007669"/>
    <property type="project" value="UniProtKB-EC"/>
</dbReference>
<feature type="binding site" evidence="14">
    <location>
        <begin position="516"/>
        <end position="519"/>
    </location>
    <ligand>
        <name>GTP</name>
        <dbReference type="ChEBI" id="CHEBI:37565"/>
    </ligand>
</feature>
<keyword evidence="11 14" id="KW-0342">GTP-binding</keyword>
<evidence type="ECO:0000256" key="11">
    <source>
        <dbReference type="ARBA" id="ARBA00023134"/>
    </source>
</evidence>
<dbReference type="GO" id="GO:0005525">
    <property type="term" value="F:GTP binding"/>
    <property type="evidence" value="ECO:0007669"/>
    <property type="project" value="UniProtKB-KW"/>
</dbReference>
<dbReference type="PRINTS" id="PR00328">
    <property type="entry name" value="SAR1GTPBP"/>
</dbReference>
<evidence type="ECO:0000256" key="12">
    <source>
        <dbReference type="ARBA" id="ARBA00023288"/>
    </source>
</evidence>
<dbReference type="SMART" id="SM00184">
    <property type="entry name" value="RING"/>
    <property type="match status" value="1"/>
</dbReference>
<evidence type="ECO:0000256" key="13">
    <source>
        <dbReference type="ARBA" id="ARBA00025721"/>
    </source>
</evidence>
<keyword evidence="5" id="KW-0519">Myristate</keyword>
<gene>
    <name evidence="19" type="ORF">DEO72_LG1g720</name>
</gene>
<evidence type="ECO:0000256" key="17">
    <source>
        <dbReference type="SAM" id="MobiDB-lite"/>
    </source>
</evidence>
<dbReference type="InterPro" id="IPR013083">
    <property type="entry name" value="Znf_RING/FYVE/PHD"/>
</dbReference>
<evidence type="ECO:0000256" key="6">
    <source>
        <dbReference type="ARBA" id="ARBA00022723"/>
    </source>
</evidence>
<feature type="domain" description="RING-type" evidence="18">
    <location>
        <begin position="325"/>
        <end position="364"/>
    </location>
</feature>
<dbReference type="InterPro" id="IPR027417">
    <property type="entry name" value="P-loop_NTPase"/>
</dbReference>
<dbReference type="AlphaFoldDB" id="A0A4D6KIA4"/>
<keyword evidence="12" id="KW-0449">Lipoprotein</keyword>
<feature type="binding site" evidence="15">
    <location>
        <position position="438"/>
    </location>
    <ligand>
        <name>Mg(2+)</name>
        <dbReference type="ChEBI" id="CHEBI:18420"/>
    </ligand>
</feature>
<keyword evidence="7 14" id="KW-0547">Nucleotide-binding</keyword>
<dbReference type="EC" id="2.3.2.27" evidence="3"/>
<dbReference type="InterPro" id="IPR058981">
    <property type="entry name" value="MGRN1/RNF157-like_N"/>
</dbReference>
<dbReference type="InterPro" id="IPR045194">
    <property type="entry name" value="MGRN1/RNF157-like"/>
</dbReference>
<dbReference type="Pfam" id="PF13920">
    <property type="entry name" value="zf-C3HC4_3"/>
    <property type="match status" value="1"/>
</dbReference>
<dbReference type="SUPFAM" id="SSF52540">
    <property type="entry name" value="P-loop containing nucleoside triphosphate hydrolases"/>
    <property type="match status" value="1"/>
</dbReference>
<dbReference type="SMART" id="SM00177">
    <property type="entry name" value="ARF"/>
    <property type="match status" value="1"/>
</dbReference>
<evidence type="ECO:0000256" key="16">
    <source>
        <dbReference type="PROSITE-ProRule" id="PRU00175"/>
    </source>
</evidence>
<keyword evidence="10" id="KW-0862">Zinc</keyword>
<evidence type="ECO:0000256" key="4">
    <source>
        <dbReference type="ARBA" id="ARBA00022679"/>
    </source>
</evidence>
<dbReference type="GO" id="GO:0016567">
    <property type="term" value="P:protein ubiquitination"/>
    <property type="evidence" value="ECO:0007669"/>
    <property type="project" value="TreeGrafter"/>
</dbReference>
<comment type="pathway">
    <text evidence="2">Protein modification; protein ubiquitination.</text>
</comment>
<keyword evidence="15" id="KW-0460">Magnesium</keyword>
<evidence type="ECO:0000256" key="3">
    <source>
        <dbReference type="ARBA" id="ARBA00012483"/>
    </source>
</evidence>
<feature type="region of interest" description="Disordered" evidence="17">
    <location>
        <begin position="1"/>
        <end position="47"/>
    </location>
</feature>
<dbReference type="PANTHER" id="PTHR22996">
    <property type="entry name" value="MAHOGUNIN"/>
    <property type="match status" value="1"/>
</dbReference>
<dbReference type="SMART" id="SM00175">
    <property type="entry name" value="RAB"/>
    <property type="match status" value="1"/>
</dbReference>
<evidence type="ECO:0000256" key="8">
    <source>
        <dbReference type="ARBA" id="ARBA00022771"/>
    </source>
</evidence>
<evidence type="ECO:0000256" key="15">
    <source>
        <dbReference type="PIRSR" id="PIRSR606689-2"/>
    </source>
</evidence>
<evidence type="ECO:0000313" key="19">
    <source>
        <dbReference type="EMBL" id="QCD77098.1"/>
    </source>
</evidence>
<keyword evidence="6 15" id="KW-0479">Metal-binding</keyword>
<dbReference type="SUPFAM" id="SSF57850">
    <property type="entry name" value="RING/U-box"/>
    <property type="match status" value="1"/>
</dbReference>
<evidence type="ECO:0000259" key="18">
    <source>
        <dbReference type="PROSITE" id="PS50089"/>
    </source>
</evidence>
<dbReference type="FunFam" id="3.30.40.10:FF:000115">
    <property type="entry name" value="probable E3 ubiquitin-protein ligase LOG2"/>
    <property type="match status" value="1"/>
</dbReference>
<dbReference type="GO" id="GO:0008270">
    <property type="term" value="F:zinc ion binding"/>
    <property type="evidence" value="ECO:0007669"/>
    <property type="project" value="UniProtKB-KW"/>
</dbReference>
<dbReference type="SMART" id="SM00178">
    <property type="entry name" value="SAR"/>
    <property type="match status" value="1"/>
</dbReference>
<evidence type="ECO:0000256" key="10">
    <source>
        <dbReference type="ARBA" id="ARBA00022833"/>
    </source>
</evidence>
<evidence type="ECO:0000256" key="9">
    <source>
        <dbReference type="ARBA" id="ARBA00022786"/>
    </source>
</evidence>
<dbReference type="PROSITE" id="PS50089">
    <property type="entry name" value="ZF_RING_2"/>
    <property type="match status" value="1"/>
</dbReference>
<reference evidence="19 20" key="1">
    <citation type="submission" date="2019-04" db="EMBL/GenBank/DDBJ databases">
        <title>An improved genome assembly and genetic linkage map for asparagus bean, Vigna unguiculata ssp. sesquipedialis.</title>
        <authorList>
            <person name="Xia Q."/>
            <person name="Zhang R."/>
            <person name="Dong Y."/>
        </authorList>
    </citation>
    <scope>NUCLEOTIDE SEQUENCE [LARGE SCALE GENOMIC DNA]</scope>
    <source>
        <tissue evidence="19">Leaf</tissue>
    </source>
</reference>
<feature type="compositionally biased region" description="Pro residues" evidence="17">
    <location>
        <begin position="61"/>
        <end position="75"/>
    </location>
</feature>
<keyword evidence="20" id="KW-1185">Reference proteome</keyword>
<dbReference type="Proteomes" id="UP000501690">
    <property type="component" value="Linkage Group LG1"/>
</dbReference>
<dbReference type="InterPro" id="IPR006689">
    <property type="entry name" value="Small_GTPase_ARF/SAR"/>
</dbReference>
<dbReference type="InterPro" id="IPR001841">
    <property type="entry name" value="Znf_RING"/>
</dbReference>
<keyword evidence="4" id="KW-0808">Transferase</keyword>
<comment type="similarity">
    <text evidence="13">Belongs to the RING-type zinc finger family. LOG2 subfamily.</text>
</comment>
<dbReference type="GO" id="GO:0003924">
    <property type="term" value="F:GTPase activity"/>
    <property type="evidence" value="ECO:0007669"/>
    <property type="project" value="InterPro"/>
</dbReference>
<sequence length="582" mass="64660">MGISWSGRRRNNYIQNPPPPLPPPPYYYHPQSNHPPPPPPPQGYFLPSATTYAPHCNNYAAPPPLAPPSQPPPPQTHSISFYYPNQGAYPNYANTVPNHLHYQPFYHSQPSAWPGATRSSASTPPPYVDHQAAKKIRNYVNVHKDTLRLEVDQENPDHHLISFVFDAVYDGSITVFYFAKEEEKCRFVPLFPDAFQPVRIPFQKGVGQTFSQPSGTGIDLGFFELDDLSKPSPGEDVFPLVICAETSLKTPSEDETPGESVLDASPHMQITQGVLEKSNGAGPFLIKVVKQILWIDGVRYELRELYGIASSSAADFEDNDPGKECVICLTEPKDTAVLPCRHMCMCSECAKALRIQSNKCPICRQSIEELIEIKSVLLSARNTALRTSSITLDPIPPSSEISSATVYRSSSPSPTLLEKMKSVYSNIEGIPPDRIIPTVGLNIGRMEVANSKLVFWDLGGQPGLRSIWEKYYEEAHAVIFVIDAGSPSRFEDAKSALEKVLRHEDLQGAPLLILANKQDLPEAVSAEELARYLDLKKLDERVYMFEAVMGIRESAEWLVEVMERSKRTEMLRARAGAMGPGS</sequence>
<dbReference type="Gene3D" id="3.30.40.10">
    <property type="entry name" value="Zinc/RING finger domain, C3HC4 (zinc finger)"/>
    <property type="match status" value="1"/>
</dbReference>
<dbReference type="EMBL" id="CP039345">
    <property type="protein sequence ID" value="QCD77098.1"/>
    <property type="molecule type" value="Genomic_DNA"/>
</dbReference>
<keyword evidence="9" id="KW-0833">Ubl conjugation pathway</keyword>
<dbReference type="PANTHER" id="PTHR22996:SF4">
    <property type="entry name" value="E3 UBIQUITIN-PROTEIN LIGASE LUL4-RELATED"/>
    <property type="match status" value="1"/>
</dbReference>
<comment type="catalytic activity">
    <reaction evidence="1">
        <text>S-ubiquitinyl-[E2 ubiquitin-conjugating enzyme]-L-cysteine + [acceptor protein]-L-lysine = [E2 ubiquitin-conjugating enzyme]-L-cysteine + N(6)-ubiquitinyl-[acceptor protein]-L-lysine.</text>
        <dbReference type="EC" id="2.3.2.27"/>
    </reaction>
</comment>
<dbReference type="Pfam" id="PF00025">
    <property type="entry name" value="Arf"/>
    <property type="match status" value="1"/>
</dbReference>
<keyword evidence="8 16" id="KW-0863">Zinc-finger</keyword>
<feature type="compositionally biased region" description="Pro residues" evidence="17">
    <location>
        <begin position="16"/>
        <end position="42"/>
    </location>
</feature>
<feature type="binding site" evidence="14">
    <location>
        <position position="460"/>
    </location>
    <ligand>
        <name>GTP</name>
        <dbReference type="ChEBI" id="CHEBI:37565"/>
    </ligand>
</feature>
<protein>
    <recommendedName>
        <fullName evidence="3">RING-type E3 ubiquitin transferase</fullName>
        <ecNumber evidence="3">2.3.2.27</ecNumber>
    </recommendedName>
</protein>
<dbReference type="Pfam" id="PF26192">
    <property type="entry name" value="RNF157-like_N"/>
    <property type="match status" value="1"/>
</dbReference>
<dbReference type="PROSITE" id="PS51417">
    <property type="entry name" value="ARF"/>
    <property type="match status" value="1"/>
</dbReference>
<evidence type="ECO:0000256" key="7">
    <source>
        <dbReference type="ARBA" id="ARBA00022741"/>
    </source>
</evidence>
<dbReference type="InterPro" id="IPR045195">
    <property type="entry name" value="LOG2-like_mRING_C3HC5"/>
</dbReference>